<evidence type="ECO:0000313" key="3">
    <source>
        <dbReference type="Proteomes" id="UP000070617"/>
    </source>
</evidence>
<dbReference type="STRING" id="134605.HMPREF3206_00053"/>
<keyword evidence="3" id="KW-1185">Reference proteome</keyword>
<dbReference type="PATRIC" id="fig|134605.3.peg.54"/>
<name>A0A133NLE3_9FUSO</name>
<evidence type="ECO:0000259" key="1">
    <source>
        <dbReference type="Pfam" id="PF09681"/>
    </source>
</evidence>
<dbReference type="AlphaFoldDB" id="A0A133NLE3"/>
<gene>
    <name evidence="2" type="ORF">HMPREF3206_00053</name>
</gene>
<proteinExistence type="predicted"/>
<feature type="domain" description="Phage replisome organiser N-terminal" evidence="1">
    <location>
        <begin position="7"/>
        <end position="123"/>
    </location>
</feature>
<dbReference type="EMBL" id="LRPX01000002">
    <property type="protein sequence ID" value="KXA17101.1"/>
    <property type="molecule type" value="Genomic_DNA"/>
</dbReference>
<accession>A0A133NLE3</accession>
<evidence type="ECO:0000313" key="2">
    <source>
        <dbReference type="EMBL" id="KXA17101.1"/>
    </source>
</evidence>
<sequence length="278" mass="32263">MTKRYYWLKLKEDFFEQRVIKKLRKIAGGDTYTIIYLKLQLLAMKNEGKLFFEGVEDNFSSEMALELDESEENVSVTLSYLEKNGLMELVSSDEYFLPQVLDVTGSESASTLRSRKSRKSKKALQCNTAATQCNNLQQIGNVEIEKEIEKDREIELEIDRDMGTISQHFSKEAMQSYFQYLCHRFKQVNINPQSVLDISIKCQELDLNPLYEIYRSSFLLGDVKGEYEMTLRSFLKLDIYDKMKNGLYRNKQLKAKQGEEFESTALQMLKELKAGGSS</sequence>
<protein>
    <submittedName>
        <fullName evidence="2">Phage replisome organizer protein</fullName>
    </submittedName>
</protein>
<dbReference type="RefSeq" id="WP_005964096.1">
    <property type="nucleotide sequence ID" value="NZ_KQ956508.1"/>
</dbReference>
<organism evidence="2 3">
    <name type="scientific">Fusobacterium equinum</name>
    <dbReference type="NCBI Taxonomy" id="134605"/>
    <lineage>
        <taxon>Bacteria</taxon>
        <taxon>Fusobacteriati</taxon>
        <taxon>Fusobacteriota</taxon>
        <taxon>Fusobacteriia</taxon>
        <taxon>Fusobacteriales</taxon>
        <taxon>Fusobacteriaceae</taxon>
        <taxon>Fusobacterium</taxon>
    </lineage>
</organism>
<dbReference type="Pfam" id="PF09681">
    <property type="entry name" value="Phage_rep_org_N"/>
    <property type="match status" value="1"/>
</dbReference>
<dbReference type="NCBIfam" id="TIGR01714">
    <property type="entry name" value="phage_rep_org_N"/>
    <property type="match status" value="1"/>
</dbReference>
<reference evidence="3" key="1">
    <citation type="submission" date="2016-01" db="EMBL/GenBank/DDBJ databases">
        <authorList>
            <person name="Mitreva M."/>
            <person name="Pepin K.H."/>
            <person name="Mihindukulasuriya K.A."/>
            <person name="Fulton R."/>
            <person name="Fronick C."/>
            <person name="O'Laughlin M."/>
            <person name="Miner T."/>
            <person name="Herter B."/>
            <person name="Rosa B.A."/>
            <person name="Cordes M."/>
            <person name="Tomlinson C."/>
            <person name="Wollam A."/>
            <person name="Palsikar V.B."/>
            <person name="Mardis E.R."/>
            <person name="Wilson R.K."/>
        </authorList>
    </citation>
    <scope>NUCLEOTIDE SEQUENCE [LARGE SCALE GENOMIC DNA]</scope>
    <source>
        <strain evidence="3">CMW8396</strain>
    </source>
</reference>
<comment type="caution">
    <text evidence="2">The sequence shown here is derived from an EMBL/GenBank/DDBJ whole genome shotgun (WGS) entry which is preliminary data.</text>
</comment>
<dbReference type="Proteomes" id="UP000070617">
    <property type="component" value="Unassembled WGS sequence"/>
</dbReference>
<dbReference type="InterPro" id="IPR010056">
    <property type="entry name" value="Phage_rep_org__N"/>
</dbReference>